<evidence type="ECO:0000256" key="2">
    <source>
        <dbReference type="ARBA" id="ARBA00008520"/>
    </source>
</evidence>
<dbReference type="PROSITE" id="PS51257">
    <property type="entry name" value="PROKAR_LIPOPROTEIN"/>
    <property type="match status" value="1"/>
</dbReference>
<accession>A0AAE9MQ84</accession>
<comment type="subcellular location">
    <subcellularLocation>
        <location evidence="1">Periplasm</location>
    </subcellularLocation>
</comment>
<proteinExistence type="inferred from homology"/>
<dbReference type="PANTHER" id="PTHR43649:SF12">
    <property type="entry name" value="DIACETYLCHITOBIOSE BINDING PROTEIN DASA"/>
    <property type="match status" value="1"/>
</dbReference>
<evidence type="ECO:0000313" key="3">
    <source>
        <dbReference type="EMBL" id="UTY32860.1"/>
    </source>
</evidence>
<dbReference type="Gene3D" id="3.40.190.10">
    <property type="entry name" value="Periplasmic binding protein-like II"/>
    <property type="match status" value="1"/>
</dbReference>
<dbReference type="Proteomes" id="UP001058682">
    <property type="component" value="Chromosome"/>
</dbReference>
<dbReference type="SUPFAM" id="SSF53850">
    <property type="entry name" value="Periplasmic binding protein-like II"/>
    <property type="match status" value="1"/>
</dbReference>
<dbReference type="InterPro" id="IPR050490">
    <property type="entry name" value="Bact_solute-bd_prot1"/>
</dbReference>
<evidence type="ECO:0000313" key="4">
    <source>
        <dbReference type="Proteomes" id="UP001058682"/>
    </source>
</evidence>
<dbReference type="KEGG" id="tpk:JO40_07750"/>
<name>A0AAE9MQ84_9SPIR</name>
<reference evidence="3" key="1">
    <citation type="submission" date="2019-04" db="EMBL/GenBank/DDBJ databases">
        <title>Whole genome sequencing of oral phylogroup 2 treponemes.</title>
        <authorList>
            <person name="Chan Y."/>
            <person name="Zeng H.H."/>
            <person name="Yu X.L."/>
            <person name="Leung W.K."/>
            <person name="Watt R.M."/>
        </authorList>
    </citation>
    <scope>NUCLEOTIDE SEQUENCE</scope>
    <source>
        <strain evidence="3">OMZ 835</strain>
    </source>
</reference>
<dbReference type="InterPro" id="IPR006059">
    <property type="entry name" value="SBP"/>
</dbReference>
<protein>
    <submittedName>
        <fullName evidence="3">Extracellular solute-binding protein</fullName>
    </submittedName>
</protein>
<comment type="similarity">
    <text evidence="2">Belongs to the bacterial solute-binding protein 1 family.</text>
</comment>
<dbReference type="PANTHER" id="PTHR43649">
    <property type="entry name" value="ARABINOSE-BINDING PROTEIN-RELATED"/>
    <property type="match status" value="1"/>
</dbReference>
<dbReference type="GO" id="GO:0042597">
    <property type="term" value="C:periplasmic space"/>
    <property type="evidence" value="ECO:0007669"/>
    <property type="project" value="UniProtKB-SubCell"/>
</dbReference>
<dbReference type="Pfam" id="PF13416">
    <property type="entry name" value="SBP_bac_8"/>
    <property type="match status" value="1"/>
</dbReference>
<organism evidence="3 4">
    <name type="scientific">Treponema putidum</name>
    <dbReference type="NCBI Taxonomy" id="221027"/>
    <lineage>
        <taxon>Bacteria</taxon>
        <taxon>Pseudomonadati</taxon>
        <taxon>Spirochaetota</taxon>
        <taxon>Spirochaetia</taxon>
        <taxon>Spirochaetales</taxon>
        <taxon>Treponemataceae</taxon>
        <taxon>Treponema</taxon>
    </lineage>
</organism>
<dbReference type="AlphaFoldDB" id="A0AAE9MQ84"/>
<dbReference type="RefSeq" id="WP_044978773.1">
    <property type="nucleotide sequence ID" value="NZ_CP009228.1"/>
</dbReference>
<sequence length="491" mass="55647">MKILRFVVFVFMCLVMSSCTRITKKNSAKYDIDNILNKDDPVTINMWHYYTASQKDKFDKLVENFNASEGAKYGVYVRSIRKAGNASEISAFLADALDKKIEADEIPDIFSAYPDTAYEFNEKDLLLDLSDFFTEKEKEEYVRSFLYSSGFGVKNEIKLFPVAKATEVLVVNKTEWKPFADVMGVSYNDLATWEGLVKVAEQYYKWTDSLTDEPNDGKPFFGRDALSNYILIGTYELGKSIFNVLENGDVNFVLDKKVMKTCWDNYYVPFVKGFFTAKGRFRSDDLKTGDIIACITSTSSAIYLPSKVIDDSANFTPVDLQVLPVPHFKDTTNKAIVQQGAGMAVLKSSLKRETASVLFLKWLTDMQKYSEFAVSTGYLPVKKKELESKAVTEAFCSDGVCILPVVQDSLKVSLEAIKSMDIYFQPAFKNSDKARNLLADLLQEKAEKDRAEVLESIKAGKNYDEALKKFLSDNGFEEWLKELEEKLFGLK</sequence>
<gene>
    <name evidence="3" type="ORF">E4N74_01685</name>
</gene>
<evidence type="ECO:0000256" key="1">
    <source>
        <dbReference type="ARBA" id="ARBA00004418"/>
    </source>
</evidence>
<dbReference type="EMBL" id="CP038804">
    <property type="protein sequence ID" value="UTY32860.1"/>
    <property type="molecule type" value="Genomic_DNA"/>
</dbReference>